<dbReference type="Pfam" id="PF02911">
    <property type="entry name" value="Formyl_trans_C"/>
    <property type="match status" value="1"/>
</dbReference>
<dbReference type="PANTHER" id="PTHR11138:SF5">
    <property type="entry name" value="METHIONYL-TRNA FORMYLTRANSFERASE, MITOCHONDRIAL"/>
    <property type="match status" value="1"/>
</dbReference>
<reference evidence="3 4" key="1">
    <citation type="submission" date="2018-05" db="EMBL/GenBank/DDBJ databases">
        <title>Genomic Encyclopedia of Type Strains, Phase IV (KMG-V): Genome sequencing to study the core and pangenomes of soil and plant-associated prokaryotes.</title>
        <authorList>
            <person name="Whitman W."/>
        </authorList>
    </citation>
    <scope>NUCLEOTIDE SEQUENCE [LARGE SCALE GENOMIC DNA]</scope>
    <source>
        <strain evidence="3 4">SLV-132</strain>
    </source>
</reference>
<dbReference type="InterPro" id="IPR002376">
    <property type="entry name" value="Formyl_transf_N"/>
</dbReference>
<comment type="caution">
    <text evidence="3">The sequence shown here is derived from an EMBL/GenBank/DDBJ whole genome shotgun (WGS) entry which is preliminary data.</text>
</comment>
<dbReference type="SUPFAM" id="SSF50486">
    <property type="entry name" value="FMT C-terminal domain-like"/>
    <property type="match status" value="1"/>
</dbReference>
<evidence type="ECO:0000259" key="1">
    <source>
        <dbReference type="Pfam" id="PF00551"/>
    </source>
</evidence>
<evidence type="ECO:0000313" key="3">
    <source>
        <dbReference type="EMBL" id="PWK35195.1"/>
    </source>
</evidence>
<dbReference type="GeneID" id="98340927"/>
<evidence type="ECO:0000259" key="2">
    <source>
        <dbReference type="Pfam" id="PF02911"/>
    </source>
</evidence>
<dbReference type="InterPro" id="IPR005793">
    <property type="entry name" value="Formyl_trans_C"/>
</dbReference>
<evidence type="ECO:0000313" key="4">
    <source>
        <dbReference type="Proteomes" id="UP000245754"/>
    </source>
</evidence>
<dbReference type="OrthoDB" id="9802815at2"/>
<proteinExistence type="predicted"/>
<feature type="domain" description="Formyl transferase C-terminal" evidence="2">
    <location>
        <begin position="202"/>
        <end position="286"/>
    </location>
</feature>
<gene>
    <name evidence="3" type="ORF">C7419_102473</name>
</gene>
<organism evidence="3 4">
    <name type="scientific">Cupriavidus plantarum</name>
    <dbReference type="NCBI Taxonomy" id="942865"/>
    <lineage>
        <taxon>Bacteria</taxon>
        <taxon>Pseudomonadati</taxon>
        <taxon>Pseudomonadota</taxon>
        <taxon>Betaproteobacteria</taxon>
        <taxon>Burkholderiales</taxon>
        <taxon>Burkholderiaceae</taxon>
        <taxon>Cupriavidus</taxon>
    </lineage>
</organism>
<protein>
    <submittedName>
        <fullName evidence="3">Methionyl-tRNA formyltransferase</fullName>
    </submittedName>
</protein>
<dbReference type="NCBIfam" id="NF005414">
    <property type="entry name" value="PRK06988.1"/>
    <property type="match status" value="1"/>
</dbReference>
<dbReference type="RefSeq" id="WP_109583284.1">
    <property type="nucleotide sequence ID" value="NZ_CAJPUX010000002.1"/>
</dbReference>
<dbReference type="GO" id="GO:0005829">
    <property type="term" value="C:cytosol"/>
    <property type="evidence" value="ECO:0007669"/>
    <property type="project" value="TreeGrafter"/>
</dbReference>
<dbReference type="SUPFAM" id="SSF53328">
    <property type="entry name" value="Formyltransferase"/>
    <property type="match status" value="1"/>
</dbReference>
<name>A0A316EUC8_9BURK</name>
<keyword evidence="3" id="KW-0808">Transferase</keyword>
<feature type="domain" description="Formyl transferase N-terminal" evidence="1">
    <location>
        <begin position="24"/>
        <end position="177"/>
    </location>
</feature>
<dbReference type="EMBL" id="QGGT01000002">
    <property type="protein sequence ID" value="PWK35195.1"/>
    <property type="molecule type" value="Genomic_DNA"/>
</dbReference>
<sequence length="316" mass="34097">MRAVVFAYHNVGDRCLRVLHARGVDVALVVTHRDRPDENIWFRRVADTAAELGVPFVYGEDPTDPALQQAVREASPDVIFSFYYRSMIPAALLAVAPGGAFNMHGSLLPKYRGRVPVNWAVLHGETETGATLHAMEAKPDAGFIVDQTAVPILPDDTAGEVFEKVTVAAEQTLWRALPAMIAGRTPQRPNALADGSYFSGRKPEDGRIDWRKPAAEVYNLIRAVAPPYPGAFTDIGDRRFVVARARRIADTNVGANAGTLSAGLHVRGDRIVAVCGDGGLLDIQSLLQGRSADDGVAVTPSELASLITVLPNEENR</sequence>
<dbReference type="InterPro" id="IPR036477">
    <property type="entry name" value="Formyl_transf_N_sf"/>
</dbReference>
<dbReference type="GO" id="GO:0004479">
    <property type="term" value="F:methionyl-tRNA formyltransferase activity"/>
    <property type="evidence" value="ECO:0007669"/>
    <property type="project" value="TreeGrafter"/>
</dbReference>
<dbReference type="Proteomes" id="UP000245754">
    <property type="component" value="Unassembled WGS sequence"/>
</dbReference>
<accession>A0A316EUC8</accession>
<keyword evidence="4" id="KW-1185">Reference proteome</keyword>
<dbReference type="InterPro" id="IPR011034">
    <property type="entry name" value="Formyl_transferase-like_C_sf"/>
</dbReference>
<dbReference type="AlphaFoldDB" id="A0A316EUC8"/>
<dbReference type="PANTHER" id="PTHR11138">
    <property type="entry name" value="METHIONYL-TRNA FORMYLTRANSFERASE"/>
    <property type="match status" value="1"/>
</dbReference>
<dbReference type="Gene3D" id="3.40.50.12230">
    <property type="match status" value="1"/>
</dbReference>
<dbReference type="Pfam" id="PF00551">
    <property type="entry name" value="Formyl_trans_N"/>
    <property type="match status" value="1"/>
</dbReference>